<keyword evidence="1" id="KW-0697">Rotamase</keyword>
<evidence type="ECO:0000256" key="2">
    <source>
        <dbReference type="SAM" id="SignalP"/>
    </source>
</evidence>
<feature type="chain" id="PRO_5016008159" evidence="2">
    <location>
        <begin position="25"/>
        <end position="471"/>
    </location>
</feature>
<dbReference type="InterPro" id="IPR000297">
    <property type="entry name" value="PPIase_PpiC"/>
</dbReference>
<dbReference type="InterPro" id="IPR046357">
    <property type="entry name" value="PPIase_dom_sf"/>
</dbReference>
<dbReference type="AlphaFoldDB" id="A0A2W2AEJ4"/>
<dbReference type="Gene3D" id="1.10.4030.10">
    <property type="entry name" value="Porin chaperone SurA, peptide-binding domain"/>
    <property type="match status" value="1"/>
</dbReference>
<dbReference type="InterPro" id="IPR027304">
    <property type="entry name" value="Trigger_fact/SurA_dom_sf"/>
</dbReference>
<dbReference type="SUPFAM" id="SSF54534">
    <property type="entry name" value="FKBP-like"/>
    <property type="match status" value="2"/>
</dbReference>
<dbReference type="Pfam" id="PF00639">
    <property type="entry name" value="Rotamase"/>
    <property type="match status" value="2"/>
</dbReference>
<accession>A0A2W2AEJ4</accession>
<keyword evidence="1 4" id="KW-0413">Isomerase</keyword>
<sequence length="471" mass="53522">MMRRYSFLFSTCLFALVLSISLFAGHKAAAQPQGAADKILAVVGRNRIILQSELEAQATSMRMQNPDQWNDTMKCSILQQMIMSKVLVEQAERDSLLVSDDDVDGQLDNRIRYFISSVYGTKERMEEATGKTIYQLKDEYRDVVREEMMREKVQQKILEHVTITPTEVKAFYNKIPKDSLPFFPASVEIGQIVIDPPVSPEMDQYAYKKLEDIRKQIVDEGKSFETMASIYSQDPGSRDNGGRYDGVSRTSGGWAPEFVVAAFKLQNGEVSPIIKTQFGYHIIQMIQRKGDQADLRHILIIPDRTSADFKKSMEKLDSVRAELVTGKLTFAQAVGKYSTDEASKLTGGMISDPRTNSTQLEIDQLDPAMALMVDSVKMGTYSQPQVFTKQSGDKSCRIIYMKGRNEPHKANLTDDYNKIQQVALSQKQNEKVEKWLEDKLPSYYMKIDPEYESCSAFANWRKYLNHSGESK</sequence>
<gene>
    <name evidence="4" type="ORF">DN068_15265</name>
</gene>
<dbReference type="PROSITE" id="PS50198">
    <property type="entry name" value="PPIC_PPIASE_2"/>
    <property type="match status" value="2"/>
</dbReference>
<evidence type="ECO:0000259" key="3">
    <source>
        <dbReference type="PROSITE" id="PS50198"/>
    </source>
</evidence>
<comment type="caution">
    <text evidence="4">The sequence shown here is derived from an EMBL/GenBank/DDBJ whole genome shotgun (WGS) entry which is preliminary data.</text>
</comment>
<dbReference type="OrthoDB" id="14196at2"/>
<dbReference type="Proteomes" id="UP000248745">
    <property type="component" value="Unassembled WGS sequence"/>
</dbReference>
<keyword evidence="2" id="KW-0732">Signal</keyword>
<feature type="signal peptide" evidence="2">
    <location>
        <begin position="1"/>
        <end position="24"/>
    </location>
</feature>
<evidence type="ECO:0000313" key="4">
    <source>
        <dbReference type="EMBL" id="PZF71992.1"/>
    </source>
</evidence>
<dbReference type="EMBL" id="QKTW01000020">
    <property type="protein sequence ID" value="PZF71992.1"/>
    <property type="molecule type" value="Genomic_DNA"/>
</dbReference>
<protein>
    <submittedName>
        <fullName evidence="4">Peptidylprolyl isomerase</fullName>
    </submittedName>
</protein>
<evidence type="ECO:0000313" key="5">
    <source>
        <dbReference type="Proteomes" id="UP000248745"/>
    </source>
</evidence>
<organism evidence="4 5">
    <name type="scientific">Taibaiella soli</name>
    <dbReference type="NCBI Taxonomy" id="1649169"/>
    <lineage>
        <taxon>Bacteria</taxon>
        <taxon>Pseudomonadati</taxon>
        <taxon>Bacteroidota</taxon>
        <taxon>Chitinophagia</taxon>
        <taxon>Chitinophagales</taxon>
        <taxon>Chitinophagaceae</taxon>
        <taxon>Taibaiella</taxon>
    </lineage>
</organism>
<evidence type="ECO:0000256" key="1">
    <source>
        <dbReference type="PROSITE-ProRule" id="PRU00278"/>
    </source>
</evidence>
<proteinExistence type="predicted"/>
<dbReference type="RefSeq" id="WP_110999805.1">
    <property type="nucleotide sequence ID" value="NZ_QKTW01000020.1"/>
</dbReference>
<dbReference type="SUPFAM" id="SSF109998">
    <property type="entry name" value="Triger factor/SurA peptide-binding domain-like"/>
    <property type="match status" value="1"/>
</dbReference>
<keyword evidence="5" id="KW-1185">Reference proteome</keyword>
<dbReference type="PANTHER" id="PTHR47245">
    <property type="entry name" value="PEPTIDYLPROLYL ISOMERASE"/>
    <property type="match status" value="1"/>
</dbReference>
<name>A0A2W2AEJ4_9BACT</name>
<feature type="domain" description="PpiC" evidence="3">
    <location>
        <begin position="290"/>
        <end position="384"/>
    </location>
</feature>
<dbReference type="GO" id="GO:0003755">
    <property type="term" value="F:peptidyl-prolyl cis-trans isomerase activity"/>
    <property type="evidence" value="ECO:0007669"/>
    <property type="project" value="UniProtKB-KW"/>
</dbReference>
<dbReference type="Gene3D" id="3.10.50.40">
    <property type="match status" value="2"/>
</dbReference>
<dbReference type="PANTHER" id="PTHR47245:SF2">
    <property type="entry name" value="PEPTIDYL-PROLYL CIS-TRANS ISOMERASE HP_0175-RELATED"/>
    <property type="match status" value="1"/>
</dbReference>
<dbReference type="InterPro" id="IPR050245">
    <property type="entry name" value="PrsA_foldase"/>
</dbReference>
<dbReference type="Pfam" id="PF13624">
    <property type="entry name" value="SurA_N_3"/>
    <property type="match status" value="1"/>
</dbReference>
<reference evidence="4 5" key="1">
    <citation type="submission" date="2018-06" db="EMBL/GenBank/DDBJ databases">
        <title>Mucibacter soli gen. nov., sp. nov., a new member of the family Chitinophagaceae producing mucin.</title>
        <authorList>
            <person name="Kim M.-K."/>
            <person name="Park S."/>
            <person name="Kim T.-S."/>
            <person name="Joung Y."/>
            <person name="Han J.-H."/>
            <person name="Kim S.B."/>
        </authorList>
    </citation>
    <scope>NUCLEOTIDE SEQUENCE [LARGE SCALE GENOMIC DNA]</scope>
    <source>
        <strain evidence="4 5">R1-15</strain>
    </source>
</reference>
<feature type="domain" description="PpiC" evidence="3">
    <location>
        <begin position="184"/>
        <end position="287"/>
    </location>
</feature>